<organism evidence="1 2">
    <name type="scientific">Oceanobacillus halophilus</name>
    <dbReference type="NCBI Taxonomy" id="930130"/>
    <lineage>
        <taxon>Bacteria</taxon>
        <taxon>Bacillati</taxon>
        <taxon>Bacillota</taxon>
        <taxon>Bacilli</taxon>
        <taxon>Bacillales</taxon>
        <taxon>Bacillaceae</taxon>
        <taxon>Oceanobacillus</taxon>
    </lineage>
</organism>
<accession>A0A495A0F6</accession>
<gene>
    <name evidence="1" type="ORF">D8M06_12815</name>
</gene>
<name>A0A495A0F6_9BACI</name>
<reference evidence="1 2" key="1">
    <citation type="journal article" date="2016" name="Int. J. Syst. Evol. Microbiol.">
        <title>Oceanobacillus halophilus sp. nov., a novel moderately halophilic bacterium from a hypersaline lake.</title>
        <authorList>
            <person name="Amoozegar M.A."/>
            <person name="Bagheri M."/>
            <person name="Makhdoumi A."/>
            <person name="Nikou M.M."/>
            <person name="Fazeli S.A.S."/>
            <person name="Schumann P."/>
            <person name="Sproer C."/>
            <person name="Sanchez-Porro C."/>
            <person name="Ventosa A."/>
        </authorList>
    </citation>
    <scope>NUCLEOTIDE SEQUENCE [LARGE SCALE GENOMIC DNA]</scope>
    <source>
        <strain evidence="1 2">DSM 23996</strain>
    </source>
</reference>
<dbReference type="Proteomes" id="UP000269301">
    <property type="component" value="Unassembled WGS sequence"/>
</dbReference>
<dbReference type="RefSeq" id="WP_121204804.1">
    <property type="nucleotide sequence ID" value="NZ_RBZP01000010.1"/>
</dbReference>
<dbReference type="OrthoDB" id="2155647at2"/>
<evidence type="ECO:0000313" key="2">
    <source>
        <dbReference type="Proteomes" id="UP000269301"/>
    </source>
</evidence>
<comment type="caution">
    <text evidence="1">The sequence shown here is derived from an EMBL/GenBank/DDBJ whole genome shotgun (WGS) entry which is preliminary data.</text>
</comment>
<proteinExistence type="predicted"/>
<dbReference type="AlphaFoldDB" id="A0A495A0F6"/>
<keyword evidence="2" id="KW-1185">Reference proteome</keyword>
<dbReference type="EMBL" id="RBZP01000010">
    <property type="protein sequence ID" value="RKQ32535.1"/>
    <property type="molecule type" value="Genomic_DNA"/>
</dbReference>
<evidence type="ECO:0000313" key="1">
    <source>
        <dbReference type="EMBL" id="RKQ32535.1"/>
    </source>
</evidence>
<protein>
    <submittedName>
        <fullName evidence="1">Uncharacterized protein</fullName>
    </submittedName>
</protein>
<sequence length="176" mass="20278">MTLHHFIGANIELPTGSFGRNPTYKPLSELKLKGMSEDKQNKKNNGSKLVKAYETEEDASGIDVLNLVSGYELVRDKFTTPFVYEVQGYLDSNITSFHRKSIKSLFSYIDEHLLKGDFIEIYSCWDGQEEKEKDDSKDVVINLTTLQFGNHIRLNDINHLCETFFLDDQQYVLVKK</sequence>